<comment type="caution">
    <text evidence="3">The sequence shown here is derived from an EMBL/GenBank/DDBJ whole genome shotgun (WGS) entry which is preliminary data.</text>
</comment>
<name>A0A8B6BWY7_MYTGA</name>
<dbReference type="SMART" id="SM00115">
    <property type="entry name" value="CASc"/>
    <property type="match status" value="1"/>
</dbReference>
<evidence type="ECO:0000256" key="1">
    <source>
        <dbReference type="ARBA" id="ARBA00010134"/>
    </source>
</evidence>
<dbReference type="Gene3D" id="3.40.50.1460">
    <property type="match status" value="1"/>
</dbReference>
<dbReference type="Proteomes" id="UP000596742">
    <property type="component" value="Unassembled WGS sequence"/>
</dbReference>
<dbReference type="PANTHER" id="PTHR22576">
    <property type="entry name" value="MUCOSA ASSOCIATED LYMPHOID TISSUE LYMPHOMA TRANSLOCATION PROTEIN 1/PARACASPASE"/>
    <property type="match status" value="1"/>
</dbReference>
<sequence length="379" mass="43275">MESMVHTGDKVLSKKIVKDIFASVLNSASSKSKPQIPSNEDEYDSSNRYRGLALIICNENFDTLSQRDYCDNEIKLMDETFGKNLNFTVLIFKDLNKKQIKWVIHTACKQDDFFRQSDCFTCVLASHGGEVDSHTHGKLPSVNLRDHCIYDVDCFPVITKDIIDEFNKVKALKDKPKLFFVQSCRSRQNPTSKDAGKDKGHTIPVHSAPESLNLNLGTDYAEDSYADCPTESMPAVKSNHDTKPEQEDITEATIFHKLGRMFGLYINEPKDMISILDSSCTDDTLVVYSTASEKYSYGRVNLGGWMLVSLKEAVEEQLWQANRKYRIDLMEVLNAIANRNAHTFETHIKQYPNMPKDPPFKTAVVFEHCFYKELHFYSN</sequence>
<evidence type="ECO:0000259" key="2">
    <source>
        <dbReference type="PROSITE" id="PS50208"/>
    </source>
</evidence>
<dbReference type="InterPro" id="IPR029030">
    <property type="entry name" value="Caspase-like_dom_sf"/>
</dbReference>
<feature type="domain" description="Caspase family p20" evidence="2">
    <location>
        <begin position="49"/>
        <end position="188"/>
    </location>
</feature>
<gene>
    <name evidence="3" type="ORF">MGAL_10B062118</name>
</gene>
<dbReference type="InterPro" id="IPR015917">
    <property type="entry name" value="Pept_C14A"/>
</dbReference>
<dbReference type="InterPro" id="IPR011600">
    <property type="entry name" value="Pept_C14_caspase"/>
</dbReference>
<dbReference type="Gene3D" id="3.30.70.1470">
    <property type="entry name" value="Caspase-like"/>
    <property type="match status" value="1"/>
</dbReference>
<dbReference type="PANTHER" id="PTHR22576:SF41">
    <property type="entry name" value="CASPASE 14, APOPTOSIS-RELATED CYSTEINE PEPTIDASE"/>
    <property type="match status" value="1"/>
</dbReference>
<dbReference type="InterPro" id="IPR052039">
    <property type="entry name" value="Caspase-related_regulators"/>
</dbReference>
<evidence type="ECO:0000313" key="3">
    <source>
        <dbReference type="EMBL" id="VDH96968.1"/>
    </source>
</evidence>
<dbReference type="PRINTS" id="PR00376">
    <property type="entry name" value="IL1BCENZYME"/>
</dbReference>
<organism evidence="3 4">
    <name type="scientific">Mytilus galloprovincialis</name>
    <name type="common">Mediterranean mussel</name>
    <dbReference type="NCBI Taxonomy" id="29158"/>
    <lineage>
        <taxon>Eukaryota</taxon>
        <taxon>Metazoa</taxon>
        <taxon>Spiralia</taxon>
        <taxon>Lophotrochozoa</taxon>
        <taxon>Mollusca</taxon>
        <taxon>Bivalvia</taxon>
        <taxon>Autobranchia</taxon>
        <taxon>Pteriomorphia</taxon>
        <taxon>Mytilida</taxon>
        <taxon>Mytiloidea</taxon>
        <taxon>Mytilidae</taxon>
        <taxon>Mytilinae</taxon>
        <taxon>Mytilus</taxon>
    </lineage>
</organism>
<reference evidence="3" key="1">
    <citation type="submission" date="2018-11" db="EMBL/GenBank/DDBJ databases">
        <authorList>
            <person name="Alioto T."/>
            <person name="Alioto T."/>
        </authorList>
    </citation>
    <scope>NUCLEOTIDE SEQUENCE</scope>
</reference>
<accession>A0A8B6BWY7</accession>
<evidence type="ECO:0000313" key="4">
    <source>
        <dbReference type="Proteomes" id="UP000596742"/>
    </source>
</evidence>
<dbReference type="GO" id="GO:0006508">
    <property type="term" value="P:proteolysis"/>
    <property type="evidence" value="ECO:0007669"/>
    <property type="project" value="InterPro"/>
</dbReference>
<dbReference type="InterPro" id="IPR001309">
    <property type="entry name" value="Pept_C14_p20"/>
</dbReference>
<protein>
    <recommendedName>
        <fullName evidence="2">Caspase family p20 domain-containing protein</fullName>
    </recommendedName>
</protein>
<dbReference type="Pfam" id="PF00656">
    <property type="entry name" value="Peptidase_C14"/>
    <property type="match status" value="1"/>
</dbReference>
<keyword evidence="4" id="KW-1185">Reference proteome</keyword>
<dbReference type="AlphaFoldDB" id="A0A8B6BWY7"/>
<dbReference type="OrthoDB" id="6144245at2759"/>
<comment type="similarity">
    <text evidence="1">Belongs to the peptidase C14A family.</text>
</comment>
<dbReference type="EMBL" id="UYJE01000847">
    <property type="protein sequence ID" value="VDH96968.1"/>
    <property type="molecule type" value="Genomic_DNA"/>
</dbReference>
<dbReference type="PROSITE" id="PS50208">
    <property type="entry name" value="CASPASE_P20"/>
    <property type="match status" value="1"/>
</dbReference>
<proteinExistence type="inferred from homology"/>
<dbReference type="SUPFAM" id="SSF52129">
    <property type="entry name" value="Caspase-like"/>
    <property type="match status" value="1"/>
</dbReference>
<dbReference type="GO" id="GO:0004197">
    <property type="term" value="F:cysteine-type endopeptidase activity"/>
    <property type="evidence" value="ECO:0007669"/>
    <property type="project" value="InterPro"/>
</dbReference>